<dbReference type="PATRIC" id="fig|1354251.4.peg.1092"/>
<organism evidence="1 2">
    <name type="scientific">Buttiauxella brennerae ATCC 51605</name>
    <dbReference type="NCBI Taxonomy" id="1354251"/>
    <lineage>
        <taxon>Bacteria</taxon>
        <taxon>Pseudomonadati</taxon>
        <taxon>Pseudomonadota</taxon>
        <taxon>Gammaproteobacteria</taxon>
        <taxon>Enterobacterales</taxon>
        <taxon>Enterobacteriaceae</taxon>
        <taxon>Buttiauxella</taxon>
    </lineage>
</organism>
<name>A0A1B7IS42_9ENTR</name>
<dbReference type="RefSeq" id="WP_064557841.1">
    <property type="nucleotide sequence ID" value="NZ_LXER01000011.1"/>
</dbReference>
<protein>
    <submittedName>
        <fullName evidence="1">Uncharacterized protein</fullName>
    </submittedName>
</protein>
<keyword evidence="2" id="KW-1185">Reference proteome</keyword>
<accession>A0A1B7IS42</accession>
<reference evidence="1 2" key="1">
    <citation type="submission" date="2016-04" db="EMBL/GenBank/DDBJ databases">
        <title>ATOL: Assembling a taxonomically balanced genome-scale reconstruction of the evolutionary history of the Enterobacteriaceae.</title>
        <authorList>
            <person name="Plunkett G.III."/>
            <person name="Neeno-Eckwall E.C."/>
            <person name="Glasner J.D."/>
            <person name="Perna N.T."/>
        </authorList>
    </citation>
    <scope>NUCLEOTIDE SEQUENCE [LARGE SCALE GENOMIC DNA]</scope>
    <source>
        <strain evidence="1 2">ATCC 51605</strain>
    </source>
</reference>
<evidence type="ECO:0000313" key="2">
    <source>
        <dbReference type="Proteomes" id="UP000078410"/>
    </source>
</evidence>
<dbReference type="AlphaFoldDB" id="A0A1B7IS42"/>
<dbReference type="Proteomes" id="UP000078410">
    <property type="component" value="Unassembled WGS sequence"/>
</dbReference>
<comment type="caution">
    <text evidence="1">The sequence shown here is derived from an EMBL/GenBank/DDBJ whole genome shotgun (WGS) entry which is preliminary data.</text>
</comment>
<gene>
    <name evidence="1" type="ORF">M975_1065</name>
</gene>
<proteinExistence type="predicted"/>
<dbReference type="OrthoDB" id="6174079at2"/>
<dbReference type="EMBL" id="LXER01000011">
    <property type="protein sequence ID" value="OAT32629.1"/>
    <property type="molecule type" value="Genomic_DNA"/>
</dbReference>
<sequence>MALKLGIGRTGARPWSPAEIGVVKKYYAHGSGIALVQALLPHRDKESIRKQADKAGVTDLREWHSDAVVFLKAHYGEMPVEDIPATLNKSVSVVRNRATVLKLGKTRARKWTPEENAILTTQYGISDNLDEIHAHYCHIVPGKPFLRRRPN</sequence>
<evidence type="ECO:0000313" key="1">
    <source>
        <dbReference type="EMBL" id="OAT32629.1"/>
    </source>
</evidence>